<dbReference type="GO" id="GO:0006567">
    <property type="term" value="P:L-threonine catabolic process"/>
    <property type="evidence" value="ECO:0007669"/>
    <property type="project" value="TreeGrafter"/>
</dbReference>
<protein>
    <submittedName>
        <fullName evidence="4">Epimerase domain-containing protein</fullName>
    </submittedName>
</protein>
<reference evidence="2 3" key="2">
    <citation type="submission" date="2018-11" db="EMBL/GenBank/DDBJ databases">
        <authorList>
            <consortium name="Pathogen Informatics"/>
        </authorList>
    </citation>
    <scope>NUCLEOTIDE SEQUENCE [LARGE SCALE GENOMIC DNA]</scope>
</reference>
<dbReference type="WBParaSite" id="SBAD_0000628201-mRNA-1">
    <property type="protein sequence ID" value="SBAD_0000628201-mRNA-1"/>
    <property type="gene ID" value="SBAD_0000628201"/>
</dbReference>
<evidence type="ECO:0000313" key="4">
    <source>
        <dbReference type="WBParaSite" id="SBAD_0000628201-mRNA-1"/>
    </source>
</evidence>
<keyword evidence="3" id="KW-1185">Reference proteome</keyword>
<dbReference type="Gene3D" id="3.40.50.720">
    <property type="entry name" value="NAD(P)-binding Rossmann-like Domain"/>
    <property type="match status" value="1"/>
</dbReference>
<dbReference type="InterPro" id="IPR051225">
    <property type="entry name" value="NAD(P)_epim/dehydratase"/>
</dbReference>
<evidence type="ECO:0000256" key="1">
    <source>
        <dbReference type="ARBA" id="ARBA00007637"/>
    </source>
</evidence>
<dbReference type="InterPro" id="IPR036291">
    <property type="entry name" value="NAD(P)-bd_dom_sf"/>
</dbReference>
<evidence type="ECO:0000313" key="2">
    <source>
        <dbReference type="EMBL" id="VDP09060.1"/>
    </source>
</evidence>
<sequence>MMYVDDCLRAISEFMEVPNEKLTLRTYNIAAMSFTPAEIAQVIRRFVPNFQIKYEVCPIRQSIADSWPKRFNDQGARKDWGWKHEYDLNKMAETMFNFFANHRAEVSDSVSSAARGAM</sequence>
<dbReference type="Proteomes" id="UP000270296">
    <property type="component" value="Unassembled WGS sequence"/>
</dbReference>
<dbReference type="GO" id="GO:0008743">
    <property type="term" value="F:L-threonine 3-dehydrogenase activity"/>
    <property type="evidence" value="ECO:0007669"/>
    <property type="project" value="TreeGrafter"/>
</dbReference>
<proteinExistence type="inferred from homology"/>
<dbReference type="EMBL" id="UZAM01009446">
    <property type="protein sequence ID" value="VDP09060.1"/>
    <property type="molecule type" value="Genomic_DNA"/>
</dbReference>
<gene>
    <name evidence="2" type="ORF">SBAD_LOCUS6046</name>
</gene>
<dbReference type="OrthoDB" id="10058185at2759"/>
<dbReference type="PANTHER" id="PTHR42687:SF1">
    <property type="entry name" value="L-THREONINE 3-DEHYDROGENASE, MITOCHONDRIAL"/>
    <property type="match status" value="1"/>
</dbReference>
<dbReference type="PANTHER" id="PTHR42687">
    <property type="entry name" value="L-THREONINE 3-DEHYDROGENASE"/>
    <property type="match status" value="1"/>
</dbReference>
<evidence type="ECO:0000313" key="3">
    <source>
        <dbReference type="Proteomes" id="UP000270296"/>
    </source>
</evidence>
<comment type="similarity">
    <text evidence="1">Belongs to the NAD(P)-dependent epimerase/dehydratase family.</text>
</comment>
<dbReference type="SUPFAM" id="SSF51735">
    <property type="entry name" value="NAD(P)-binding Rossmann-fold domains"/>
    <property type="match status" value="1"/>
</dbReference>
<dbReference type="AlphaFoldDB" id="A0A183IQZ9"/>
<name>A0A183IQZ9_9BILA</name>
<reference evidence="4" key="1">
    <citation type="submission" date="2016-06" db="UniProtKB">
        <authorList>
            <consortium name="WormBaseParasite"/>
        </authorList>
    </citation>
    <scope>IDENTIFICATION</scope>
</reference>
<organism evidence="4">
    <name type="scientific">Soboliphyme baturini</name>
    <dbReference type="NCBI Taxonomy" id="241478"/>
    <lineage>
        <taxon>Eukaryota</taxon>
        <taxon>Metazoa</taxon>
        <taxon>Ecdysozoa</taxon>
        <taxon>Nematoda</taxon>
        <taxon>Enoplea</taxon>
        <taxon>Dorylaimia</taxon>
        <taxon>Dioctophymatida</taxon>
        <taxon>Dioctophymatoidea</taxon>
        <taxon>Soboliphymatidae</taxon>
        <taxon>Soboliphyme</taxon>
    </lineage>
</organism>
<accession>A0A183IQZ9</accession>